<accession>A0ABP6ING5</accession>
<evidence type="ECO:0000256" key="2">
    <source>
        <dbReference type="ARBA" id="ARBA00023125"/>
    </source>
</evidence>
<keyword evidence="1" id="KW-0805">Transcription regulation</keyword>
<keyword evidence="3" id="KW-0804">Transcription</keyword>
<dbReference type="InterPro" id="IPR036390">
    <property type="entry name" value="WH_DNA-bd_sf"/>
</dbReference>
<dbReference type="Gene3D" id="3.30.450.40">
    <property type="match status" value="1"/>
</dbReference>
<dbReference type="RefSeq" id="WP_344980082.1">
    <property type="nucleotide sequence ID" value="NZ_BAAAVI010000072.1"/>
</dbReference>
<dbReference type="Pfam" id="PF09339">
    <property type="entry name" value="HTH_IclR"/>
    <property type="match status" value="1"/>
</dbReference>
<organism evidence="6 7">
    <name type="scientific">Streptosporangium fragile</name>
    <dbReference type="NCBI Taxonomy" id="46186"/>
    <lineage>
        <taxon>Bacteria</taxon>
        <taxon>Bacillati</taxon>
        <taxon>Actinomycetota</taxon>
        <taxon>Actinomycetes</taxon>
        <taxon>Streptosporangiales</taxon>
        <taxon>Streptosporangiaceae</taxon>
        <taxon>Streptosporangium</taxon>
    </lineage>
</organism>
<dbReference type="Pfam" id="PF01614">
    <property type="entry name" value="IclR_C"/>
    <property type="match status" value="1"/>
</dbReference>
<dbReference type="Gene3D" id="1.10.10.10">
    <property type="entry name" value="Winged helix-like DNA-binding domain superfamily/Winged helix DNA-binding domain"/>
    <property type="match status" value="1"/>
</dbReference>
<feature type="domain" description="HTH iclR-type" evidence="4">
    <location>
        <begin position="24"/>
        <end position="86"/>
    </location>
</feature>
<protein>
    <submittedName>
        <fullName evidence="6">IclR family transcriptional regulator</fullName>
    </submittedName>
</protein>
<reference evidence="7" key="1">
    <citation type="journal article" date="2019" name="Int. J. Syst. Evol. Microbiol.">
        <title>The Global Catalogue of Microorganisms (GCM) 10K type strain sequencing project: providing services to taxonomists for standard genome sequencing and annotation.</title>
        <authorList>
            <consortium name="The Broad Institute Genomics Platform"/>
            <consortium name="The Broad Institute Genome Sequencing Center for Infectious Disease"/>
            <person name="Wu L."/>
            <person name="Ma J."/>
        </authorList>
    </citation>
    <scope>NUCLEOTIDE SEQUENCE [LARGE SCALE GENOMIC DNA]</scope>
    <source>
        <strain evidence="7">JCM 6242</strain>
    </source>
</reference>
<dbReference type="SUPFAM" id="SSF55781">
    <property type="entry name" value="GAF domain-like"/>
    <property type="match status" value="1"/>
</dbReference>
<evidence type="ECO:0000259" key="5">
    <source>
        <dbReference type="PROSITE" id="PS51078"/>
    </source>
</evidence>
<comment type="caution">
    <text evidence="6">The sequence shown here is derived from an EMBL/GenBank/DDBJ whole genome shotgun (WGS) entry which is preliminary data.</text>
</comment>
<keyword evidence="2" id="KW-0238">DNA-binding</keyword>
<dbReference type="EMBL" id="BAAAVI010000072">
    <property type="protein sequence ID" value="GAA2901930.1"/>
    <property type="molecule type" value="Genomic_DNA"/>
</dbReference>
<sequence length="273" mass="29638">MTHDPSSSLPVNGQLDPSAETKLVKSAERTILIMEMLGAARDPVTVAELRRRTGYPRSSLHQLLHTLIAMRWIEPTPDGSAVGVGPHALLCGTAYLDRDRALPYATRTLELIGDATGYTTHYARLDGANVIYLATRETIEPRRATSRVGRQLPAHATALGKALLAERAPDELAELLPGPPLARLTEHTITDHHGLMADLAATRARGYSLEREENTPAIGCVAVTVAYRIPATDAISCSLPIDAATEEETQRVARVIREHAEELAARLRAEGIR</sequence>
<dbReference type="InterPro" id="IPR014757">
    <property type="entry name" value="Tscrpt_reg_IclR_C"/>
</dbReference>
<name>A0ABP6ING5_9ACTN</name>
<evidence type="ECO:0000256" key="3">
    <source>
        <dbReference type="ARBA" id="ARBA00023163"/>
    </source>
</evidence>
<dbReference type="InterPro" id="IPR050707">
    <property type="entry name" value="HTH_MetabolicPath_Reg"/>
</dbReference>
<proteinExistence type="predicted"/>
<dbReference type="PANTHER" id="PTHR30136">
    <property type="entry name" value="HELIX-TURN-HELIX TRANSCRIPTIONAL REGULATOR, ICLR FAMILY"/>
    <property type="match status" value="1"/>
</dbReference>
<evidence type="ECO:0000313" key="7">
    <source>
        <dbReference type="Proteomes" id="UP001500831"/>
    </source>
</evidence>
<dbReference type="InterPro" id="IPR005471">
    <property type="entry name" value="Tscrpt_reg_IclR_N"/>
</dbReference>
<evidence type="ECO:0000259" key="4">
    <source>
        <dbReference type="PROSITE" id="PS51077"/>
    </source>
</evidence>
<dbReference type="PROSITE" id="PS51077">
    <property type="entry name" value="HTH_ICLR"/>
    <property type="match status" value="1"/>
</dbReference>
<feature type="domain" description="IclR-ED" evidence="5">
    <location>
        <begin position="87"/>
        <end position="269"/>
    </location>
</feature>
<evidence type="ECO:0000256" key="1">
    <source>
        <dbReference type="ARBA" id="ARBA00023015"/>
    </source>
</evidence>
<dbReference type="InterPro" id="IPR029016">
    <property type="entry name" value="GAF-like_dom_sf"/>
</dbReference>
<dbReference type="SUPFAM" id="SSF46785">
    <property type="entry name" value="Winged helix' DNA-binding domain"/>
    <property type="match status" value="1"/>
</dbReference>
<keyword evidence="7" id="KW-1185">Reference proteome</keyword>
<dbReference type="InterPro" id="IPR036388">
    <property type="entry name" value="WH-like_DNA-bd_sf"/>
</dbReference>
<gene>
    <name evidence="6" type="ORF">GCM10010517_67750</name>
</gene>
<dbReference type="PANTHER" id="PTHR30136:SF24">
    <property type="entry name" value="HTH-TYPE TRANSCRIPTIONAL REPRESSOR ALLR"/>
    <property type="match status" value="1"/>
</dbReference>
<evidence type="ECO:0000313" key="6">
    <source>
        <dbReference type="EMBL" id="GAA2901930.1"/>
    </source>
</evidence>
<dbReference type="Proteomes" id="UP001500831">
    <property type="component" value="Unassembled WGS sequence"/>
</dbReference>
<dbReference type="PROSITE" id="PS51078">
    <property type="entry name" value="ICLR_ED"/>
    <property type="match status" value="1"/>
</dbReference>
<dbReference type="SMART" id="SM00346">
    <property type="entry name" value="HTH_ICLR"/>
    <property type="match status" value="1"/>
</dbReference>